<gene>
    <name evidence="1" type="ORF">L596_024816</name>
</gene>
<reference evidence="1 2" key="2">
    <citation type="journal article" date="2019" name="G3 (Bethesda)">
        <title>Hybrid Assembly of the Genome of the Entomopathogenic Nematode Steinernema carpocapsae Identifies the X-Chromosome.</title>
        <authorList>
            <person name="Serra L."/>
            <person name="Macchietto M."/>
            <person name="Macias-Munoz A."/>
            <person name="McGill C.J."/>
            <person name="Rodriguez I.M."/>
            <person name="Rodriguez B."/>
            <person name="Murad R."/>
            <person name="Mortazavi A."/>
        </authorList>
    </citation>
    <scope>NUCLEOTIDE SEQUENCE [LARGE SCALE GENOMIC DNA]</scope>
    <source>
        <strain evidence="1 2">ALL</strain>
    </source>
</reference>
<accession>A0A4U5M5V7</accession>
<dbReference type="AlphaFoldDB" id="A0A4U5M5V7"/>
<evidence type="ECO:0000313" key="1">
    <source>
        <dbReference type="EMBL" id="TKR64247.1"/>
    </source>
</evidence>
<protein>
    <submittedName>
        <fullName evidence="1">Uncharacterized protein</fullName>
    </submittedName>
</protein>
<dbReference type="Proteomes" id="UP000298663">
    <property type="component" value="Unassembled WGS sequence"/>
</dbReference>
<name>A0A4U5M5V7_STECR</name>
<evidence type="ECO:0000313" key="2">
    <source>
        <dbReference type="Proteomes" id="UP000298663"/>
    </source>
</evidence>
<organism evidence="1 2">
    <name type="scientific">Steinernema carpocapsae</name>
    <name type="common">Entomopathogenic nematode</name>
    <dbReference type="NCBI Taxonomy" id="34508"/>
    <lineage>
        <taxon>Eukaryota</taxon>
        <taxon>Metazoa</taxon>
        <taxon>Ecdysozoa</taxon>
        <taxon>Nematoda</taxon>
        <taxon>Chromadorea</taxon>
        <taxon>Rhabditida</taxon>
        <taxon>Tylenchina</taxon>
        <taxon>Panagrolaimomorpha</taxon>
        <taxon>Strongyloidoidea</taxon>
        <taxon>Steinernematidae</taxon>
        <taxon>Steinernema</taxon>
    </lineage>
</organism>
<reference evidence="1 2" key="1">
    <citation type="journal article" date="2015" name="Genome Biol.">
        <title>Comparative genomics of Steinernema reveals deeply conserved gene regulatory networks.</title>
        <authorList>
            <person name="Dillman A.R."/>
            <person name="Macchietto M."/>
            <person name="Porter C.F."/>
            <person name="Rogers A."/>
            <person name="Williams B."/>
            <person name="Antoshechkin I."/>
            <person name="Lee M.M."/>
            <person name="Goodwin Z."/>
            <person name="Lu X."/>
            <person name="Lewis E.E."/>
            <person name="Goodrich-Blair H."/>
            <person name="Stock S.P."/>
            <person name="Adams B.J."/>
            <person name="Sternberg P.W."/>
            <person name="Mortazavi A."/>
        </authorList>
    </citation>
    <scope>NUCLEOTIDE SEQUENCE [LARGE SCALE GENOMIC DNA]</scope>
    <source>
        <strain evidence="1 2">ALL</strain>
    </source>
</reference>
<proteinExistence type="predicted"/>
<sequence length="103" mass="11990">MNSCLKEAVLNDLKPGSASLTSLAKKRKSCFRKSLARRKKQYVFDHLELESIEGKLGSKRMHAKSRDLRLPCFKTSALVPKNFYWEKDDKVNYIRHIFEDLSV</sequence>
<keyword evidence="2" id="KW-1185">Reference proteome</keyword>
<dbReference type="EMBL" id="AZBU02000009">
    <property type="protein sequence ID" value="TKR64247.1"/>
    <property type="molecule type" value="Genomic_DNA"/>
</dbReference>
<comment type="caution">
    <text evidence="1">The sequence shown here is derived from an EMBL/GenBank/DDBJ whole genome shotgun (WGS) entry which is preliminary data.</text>
</comment>